<reference evidence="2 3" key="1">
    <citation type="journal article" date="2012" name="Genome Biol.">
        <title>Genome and low-iron response of an oceanic diatom adapted to chronic iron limitation.</title>
        <authorList>
            <person name="Lommer M."/>
            <person name="Specht M."/>
            <person name="Roy A.S."/>
            <person name="Kraemer L."/>
            <person name="Andreson R."/>
            <person name="Gutowska M.A."/>
            <person name="Wolf J."/>
            <person name="Bergner S.V."/>
            <person name="Schilhabel M.B."/>
            <person name="Klostermeier U.C."/>
            <person name="Beiko R.G."/>
            <person name="Rosenstiel P."/>
            <person name="Hippler M."/>
            <person name="Laroche J."/>
        </authorList>
    </citation>
    <scope>NUCLEOTIDE SEQUENCE [LARGE SCALE GENOMIC DNA]</scope>
    <source>
        <strain evidence="2 3">CCMP1005</strain>
    </source>
</reference>
<dbReference type="Proteomes" id="UP000266841">
    <property type="component" value="Unassembled WGS sequence"/>
</dbReference>
<proteinExistence type="predicted"/>
<evidence type="ECO:0000256" key="1">
    <source>
        <dbReference type="SAM" id="MobiDB-lite"/>
    </source>
</evidence>
<dbReference type="EMBL" id="AGNL01000951">
    <property type="protein sequence ID" value="EJK77385.1"/>
    <property type="molecule type" value="Genomic_DNA"/>
</dbReference>
<organism evidence="2 3">
    <name type="scientific">Thalassiosira oceanica</name>
    <name type="common">Marine diatom</name>
    <dbReference type="NCBI Taxonomy" id="159749"/>
    <lineage>
        <taxon>Eukaryota</taxon>
        <taxon>Sar</taxon>
        <taxon>Stramenopiles</taxon>
        <taxon>Ochrophyta</taxon>
        <taxon>Bacillariophyta</taxon>
        <taxon>Coscinodiscophyceae</taxon>
        <taxon>Thalassiosirophycidae</taxon>
        <taxon>Thalassiosirales</taxon>
        <taxon>Thalassiosiraceae</taxon>
        <taxon>Thalassiosira</taxon>
    </lineage>
</organism>
<feature type="compositionally biased region" description="Basic and acidic residues" evidence="1">
    <location>
        <begin position="121"/>
        <end position="143"/>
    </location>
</feature>
<sequence>ARFAPWSPPTRRSRQRVSALSWRPPAFQSWGGSKDIAEARVWTPVRRETEVRRWGSATVGPELGNRKRQCPRKPLGADGRRNGPSLSPQDGGVHRRLAGSAAFPRSATVRPENSSDAESGEGTRPRGTDGRRAEFAGDLRELEPSGDSRQSPGRGVDRLCEVRAANSTPPPLRLLGKYVPDVAPLPAQMALSFGARRQDLR</sequence>
<name>K0TIH0_THAOC</name>
<evidence type="ECO:0000313" key="3">
    <source>
        <dbReference type="Proteomes" id="UP000266841"/>
    </source>
</evidence>
<protein>
    <submittedName>
        <fullName evidence="2">Uncharacterized protein</fullName>
    </submittedName>
</protein>
<dbReference type="AlphaFoldDB" id="K0TIH0"/>
<gene>
    <name evidence="2" type="ORF">THAOC_00787</name>
</gene>
<feature type="non-terminal residue" evidence="2">
    <location>
        <position position="1"/>
    </location>
</feature>
<comment type="caution">
    <text evidence="2">The sequence shown here is derived from an EMBL/GenBank/DDBJ whole genome shotgun (WGS) entry which is preliminary data.</text>
</comment>
<accession>K0TIH0</accession>
<feature type="region of interest" description="Disordered" evidence="1">
    <location>
        <begin position="1"/>
        <end position="175"/>
    </location>
</feature>
<evidence type="ECO:0000313" key="2">
    <source>
        <dbReference type="EMBL" id="EJK77385.1"/>
    </source>
</evidence>
<keyword evidence="3" id="KW-1185">Reference proteome</keyword>